<evidence type="ECO:0000256" key="1">
    <source>
        <dbReference type="SAM" id="Phobius"/>
    </source>
</evidence>
<evidence type="ECO:0000313" key="3">
    <source>
        <dbReference type="Proteomes" id="UP000593719"/>
    </source>
</evidence>
<feature type="transmembrane region" description="Helical" evidence="1">
    <location>
        <begin position="7"/>
        <end position="25"/>
    </location>
</feature>
<dbReference type="RefSeq" id="WP_193150231.1">
    <property type="nucleotide sequence ID" value="NZ_CP041235.1"/>
</dbReference>
<dbReference type="Proteomes" id="UP000593719">
    <property type="component" value="Chromosome"/>
</dbReference>
<dbReference type="SUPFAM" id="SSF54523">
    <property type="entry name" value="Pili subunits"/>
    <property type="match status" value="1"/>
</dbReference>
<dbReference type="InterPro" id="IPR012902">
    <property type="entry name" value="N_methyl_site"/>
</dbReference>
<dbReference type="Gene3D" id="3.30.700.10">
    <property type="entry name" value="Glycoprotein, Type 4 Pilin"/>
    <property type="match status" value="1"/>
</dbReference>
<reference evidence="2 3" key="1">
    <citation type="submission" date="2019-06" db="EMBL/GenBank/DDBJ databases">
        <title>Sulfurimonas gotlandica sp. nov., a chemoautotrophic and psychrotolerant epsilonproteobacterium isolated from a pelagic redoxcline, and an emended description of the genus Sulfurimonas.</title>
        <authorList>
            <person name="Wang S."/>
            <person name="Jiang L."/>
            <person name="Shao Z."/>
        </authorList>
    </citation>
    <scope>NUCLEOTIDE SEQUENCE [LARGE SCALE GENOMIC DNA]</scope>
    <source>
        <strain evidence="2 3">S2-6</strain>
    </source>
</reference>
<dbReference type="AlphaFoldDB" id="A0A7M1B330"/>
<keyword evidence="1" id="KW-0472">Membrane</keyword>
<proteinExistence type="predicted"/>
<protein>
    <submittedName>
        <fullName evidence="2">Type II secretion system protein</fullName>
    </submittedName>
</protein>
<sequence>MKKAFTLLELVFVVVMIGILAAVIIPKTRSNPLQEAAIQLVSHIRYTQHLATIGDKFDRNEPYWFRQKWQLAFSTAAGTNSYMIFSDSPATVGGAYDGNPGANSTYTDVEVAGNPLKKNKYLIGVPFGSFDNSATKKLSNELNIGKKYAVKNITVSGGSTGSSARRILFDHMGRPYRGNTSSTSAAALNSAGDRITTSAVYIKLCTDICINPKKSANNKNEIVIKIEPETGYAHIL</sequence>
<dbReference type="KEGG" id="ssei:FJR45_08950"/>
<accession>A0A7M1B330</accession>
<evidence type="ECO:0000313" key="2">
    <source>
        <dbReference type="EMBL" id="QOP44060.1"/>
    </source>
</evidence>
<dbReference type="EMBL" id="CP041235">
    <property type="protein sequence ID" value="QOP44060.1"/>
    <property type="molecule type" value="Genomic_DNA"/>
</dbReference>
<dbReference type="NCBIfam" id="TIGR02532">
    <property type="entry name" value="IV_pilin_GFxxxE"/>
    <property type="match status" value="1"/>
</dbReference>
<keyword evidence="1" id="KW-0812">Transmembrane</keyword>
<keyword evidence="1" id="KW-1133">Transmembrane helix</keyword>
<keyword evidence="3" id="KW-1185">Reference proteome</keyword>
<name>A0A7M1B330_9BACT</name>
<organism evidence="2 3">
    <name type="scientific">Sulfurimonas sediminis</name>
    <dbReference type="NCBI Taxonomy" id="2590020"/>
    <lineage>
        <taxon>Bacteria</taxon>
        <taxon>Pseudomonadati</taxon>
        <taxon>Campylobacterota</taxon>
        <taxon>Epsilonproteobacteria</taxon>
        <taxon>Campylobacterales</taxon>
        <taxon>Sulfurimonadaceae</taxon>
        <taxon>Sulfurimonas</taxon>
    </lineage>
</organism>
<dbReference type="InterPro" id="IPR045584">
    <property type="entry name" value="Pilin-like"/>
</dbReference>
<gene>
    <name evidence="2" type="ORF">FJR45_08950</name>
</gene>